<dbReference type="GO" id="GO:0016020">
    <property type="term" value="C:membrane"/>
    <property type="evidence" value="ECO:0007669"/>
    <property type="project" value="GOC"/>
</dbReference>
<evidence type="ECO:0000256" key="5">
    <source>
        <dbReference type="ARBA" id="ARBA00023098"/>
    </source>
</evidence>
<dbReference type="InterPro" id="IPR013114">
    <property type="entry name" value="FabA_FabZ"/>
</dbReference>
<dbReference type="EC" id="4.2.1.59" evidence="8"/>
<dbReference type="InterPro" id="IPR029069">
    <property type="entry name" value="HotDog_dom_sf"/>
</dbReference>
<accession>F8KTV1</accession>
<keyword evidence="4 8" id="KW-0441">Lipid A biosynthesis</keyword>
<dbReference type="GO" id="GO:0009245">
    <property type="term" value="P:lipid A biosynthetic process"/>
    <property type="evidence" value="ECO:0007669"/>
    <property type="project" value="UniProtKB-UniRule"/>
</dbReference>
<evidence type="ECO:0000256" key="2">
    <source>
        <dbReference type="ARBA" id="ARBA00022490"/>
    </source>
</evidence>
<keyword evidence="5 8" id="KW-0443">Lipid metabolism</keyword>
<evidence type="ECO:0000256" key="4">
    <source>
        <dbReference type="ARBA" id="ARBA00022556"/>
    </source>
</evidence>
<dbReference type="NCBIfam" id="TIGR01750">
    <property type="entry name" value="fabZ"/>
    <property type="match status" value="1"/>
</dbReference>
<reference evidence="9 10" key="1">
    <citation type="journal article" date="2011" name="J. Bacteriol.">
        <title>Genome sequence of Helicobacter bizzozeronii strain CIII-1, an isolate from human gastric mucosa.</title>
        <authorList>
            <person name="Schott T."/>
            <person name="Rossi M."/>
            <person name="Hanninen M.L."/>
        </authorList>
    </citation>
    <scope>NUCLEOTIDE SEQUENCE [LARGE SCALE GENOMIC DNA]</scope>
    <source>
        <strain evidence="9 10">CIII-1</strain>
    </source>
</reference>
<comment type="subcellular location">
    <subcellularLocation>
        <location evidence="1 8">Cytoplasm</location>
    </subcellularLocation>
</comment>
<dbReference type="PANTHER" id="PTHR30272:SF1">
    <property type="entry name" value="3-HYDROXYACYL-[ACYL-CARRIER-PROTEIN] DEHYDRATASE"/>
    <property type="match status" value="1"/>
</dbReference>
<evidence type="ECO:0000256" key="8">
    <source>
        <dbReference type="HAMAP-Rule" id="MF_00406"/>
    </source>
</evidence>
<dbReference type="InterPro" id="IPR010084">
    <property type="entry name" value="FabZ"/>
</dbReference>
<keyword evidence="6 8" id="KW-0456">Lyase</keyword>
<evidence type="ECO:0000313" key="10">
    <source>
        <dbReference type="Proteomes" id="UP000008387"/>
    </source>
</evidence>
<dbReference type="EMBL" id="FR871757">
    <property type="protein sequence ID" value="CCB80272.1"/>
    <property type="molecule type" value="Genomic_DNA"/>
</dbReference>
<keyword evidence="10" id="KW-1185">Reference proteome</keyword>
<dbReference type="eggNOG" id="COG0764">
    <property type="taxonomic scope" value="Bacteria"/>
</dbReference>
<sequence length="168" mass="18990">MKNKKGLEMQEGSVFDFDIHAISQILPHRYPFLLVDRVVRLETFKDVHAYKNITYNEEVFMGHFPGKPIYPGVLIVEGMAQAGGLLAFISLFGYDPVAASTKIVYFMTIDRVKFRNPVIPGDQLHYHLAVQKHKGMIWQVAGVSKVGDKVVAEAELKAMIVDRKEEKA</sequence>
<comment type="function">
    <text evidence="7 8">Involved in unsaturated fatty acids biosynthesis. Catalyzes the dehydration of short chain beta-hydroxyacyl-ACPs and long chain saturated and unsaturated beta-hydroxyacyl-ACPs.</text>
</comment>
<dbReference type="GO" id="GO:0019171">
    <property type="term" value="F:(3R)-hydroxyacyl-[acyl-carrier-protein] dehydratase activity"/>
    <property type="evidence" value="ECO:0007669"/>
    <property type="project" value="UniProtKB-EC"/>
</dbReference>
<evidence type="ECO:0000256" key="6">
    <source>
        <dbReference type="ARBA" id="ARBA00023239"/>
    </source>
</evidence>
<dbReference type="HAMAP" id="MF_00406">
    <property type="entry name" value="FabZ"/>
    <property type="match status" value="1"/>
</dbReference>
<dbReference type="CDD" id="cd01288">
    <property type="entry name" value="FabZ"/>
    <property type="match status" value="1"/>
</dbReference>
<gene>
    <name evidence="8" type="primary">fabZ</name>
    <name evidence="9" type="ordered locus">HBZC1_12860</name>
</gene>
<dbReference type="PANTHER" id="PTHR30272">
    <property type="entry name" value="3-HYDROXYACYL-[ACYL-CARRIER-PROTEIN] DEHYDRATASE"/>
    <property type="match status" value="1"/>
</dbReference>
<evidence type="ECO:0000256" key="1">
    <source>
        <dbReference type="ARBA" id="ARBA00004496"/>
    </source>
</evidence>
<protein>
    <recommendedName>
        <fullName evidence="8">3-hydroxyacyl-[acyl-carrier-protein] dehydratase FabZ</fullName>
        <ecNumber evidence="8">4.2.1.59</ecNumber>
    </recommendedName>
    <alternativeName>
        <fullName evidence="8">(3R)-hydroxymyristoyl-[acyl-carrier-protein] dehydratase</fullName>
        <shortName evidence="8">(3R)-hydroxymyristoyl-ACP dehydrase</shortName>
    </alternativeName>
    <alternativeName>
        <fullName evidence="8">Beta-hydroxyacyl-ACP dehydratase</fullName>
    </alternativeName>
</protein>
<evidence type="ECO:0000313" key="9">
    <source>
        <dbReference type="EMBL" id="CCB80272.1"/>
    </source>
</evidence>
<dbReference type="HOGENOM" id="CLU_078912_1_0_7"/>
<dbReference type="STRING" id="1002804.HBZC1_12860"/>
<dbReference type="Proteomes" id="UP000008387">
    <property type="component" value="Chromosome"/>
</dbReference>
<keyword evidence="3 8" id="KW-0444">Lipid biosynthesis</keyword>
<comment type="catalytic activity">
    <reaction evidence="8">
        <text>a (3R)-hydroxyacyl-[ACP] = a (2E)-enoyl-[ACP] + H2O</text>
        <dbReference type="Rhea" id="RHEA:13097"/>
        <dbReference type="Rhea" id="RHEA-COMP:9925"/>
        <dbReference type="Rhea" id="RHEA-COMP:9945"/>
        <dbReference type="ChEBI" id="CHEBI:15377"/>
        <dbReference type="ChEBI" id="CHEBI:78784"/>
        <dbReference type="ChEBI" id="CHEBI:78827"/>
        <dbReference type="EC" id="4.2.1.59"/>
    </reaction>
</comment>
<dbReference type="Gene3D" id="3.10.129.10">
    <property type="entry name" value="Hotdog Thioesterase"/>
    <property type="match status" value="1"/>
</dbReference>
<dbReference type="GO" id="GO:0006633">
    <property type="term" value="P:fatty acid biosynthetic process"/>
    <property type="evidence" value="ECO:0007669"/>
    <property type="project" value="UniProtKB-UniRule"/>
</dbReference>
<keyword evidence="2 8" id="KW-0963">Cytoplasm</keyword>
<dbReference type="FunFam" id="3.10.129.10:FF:000001">
    <property type="entry name" value="3-hydroxyacyl-[acyl-carrier-protein] dehydratase FabZ"/>
    <property type="match status" value="1"/>
</dbReference>
<dbReference type="Pfam" id="PF07977">
    <property type="entry name" value="FabA"/>
    <property type="match status" value="1"/>
</dbReference>
<dbReference type="SUPFAM" id="SSF54637">
    <property type="entry name" value="Thioesterase/thiol ester dehydrase-isomerase"/>
    <property type="match status" value="1"/>
</dbReference>
<evidence type="ECO:0000256" key="7">
    <source>
        <dbReference type="ARBA" id="ARBA00025049"/>
    </source>
</evidence>
<proteinExistence type="inferred from homology"/>
<dbReference type="GO" id="GO:0005737">
    <property type="term" value="C:cytoplasm"/>
    <property type="evidence" value="ECO:0007669"/>
    <property type="project" value="UniProtKB-SubCell"/>
</dbReference>
<name>F8KTV1_HELBC</name>
<comment type="similarity">
    <text evidence="8">Belongs to the thioester dehydratase family. FabZ subfamily.</text>
</comment>
<feature type="active site" evidence="8">
    <location>
        <position position="63"/>
    </location>
</feature>
<dbReference type="AlphaFoldDB" id="F8KTV1"/>
<dbReference type="NCBIfam" id="NF000582">
    <property type="entry name" value="PRK00006.1"/>
    <property type="match status" value="1"/>
</dbReference>
<dbReference type="KEGG" id="hbi:HBZC1_12860"/>
<evidence type="ECO:0000256" key="3">
    <source>
        <dbReference type="ARBA" id="ARBA00022516"/>
    </source>
</evidence>
<organism evidence="9 10">
    <name type="scientific">Helicobacter bizzozeronii (strain CIII-1)</name>
    <dbReference type="NCBI Taxonomy" id="1002804"/>
    <lineage>
        <taxon>Bacteria</taxon>
        <taxon>Pseudomonadati</taxon>
        <taxon>Campylobacterota</taxon>
        <taxon>Epsilonproteobacteria</taxon>
        <taxon>Campylobacterales</taxon>
        <taxon>Helicobacteraceae</taxon>
        <taxon>Helicobacter</taxon>
    </lineage>
</organism>